<dbReference type="SUPFAM" id="SSF52540">
    <property type="entry name" value="P-loop containing nucleoside triphosphate hydrolases"/>
    <property type="match status" value="1"/>
</dbReference>
<feature type="domain" description="AAA" evidence="9">
    <location>
        <begin position="41"/>
        <end position="198"/>
    </location>
</feature>
<dbReference type="InterPro" id="IPR050445">
    <property type="entry name" value="Bact_polysacc_biosynth/exp"/>
</dbReference>
<keyword evidence="3" id="KW-0808">Transferase</keyword>
<name>A0A163Y639_9BACL</name>
<evidence type="ECO:0000256" key="8">
    <source>
        <dbReference type="ARBA" id="ARBA00051245"/>
    </source>
</evidence>
<evidence type="ECO:0000256" key="5">
    <source>
        <dbReference type="ARBA" id="ARBA00022777"/>
    </source>
</evidence>
<dbReference type="GO" id="GO:0005524">
    <property type="term" value="F:ATP binding"/>
    <property type="evidence" value="ECO:0007669"/>
    <property type="project" value="UniProtKB-KW"/>
</dbReference>
<gene>
    <name evidence="10" type="ORF">AV654_15805</name>
</gene>
<evidence type="ECO:0000256" key="2">
    <source>
        <dbReference type="ARBA" id="ARBA00011903"/>
    </source>
</evidence>
<keyword evidence="6" id="KW-0067">ATP-binding</keyword>
<dbReference type="RefSeq" id="WP_063181320.1">
    <property type="nucleotide sequence ID" value="NZ_LQRA01000052.1"/>
</dbReference>
<evidence type="ECO:0000259" key="9">
    <source>
        <dbReference type="Pfam" id="PF13614"/>
    </source>
</evidence>
<dbReference type="PANTHER" id="PTHR32309:SF13">
    <property type="entry name" value="FERRIC ENTEROBACTIN TRANSPORT PROTEIN FEPE"/>
    <property type="match status" value="1"/>
</dbReference>
<reference evidence="11" key="1">
    <citation type="submission" date="2016-01" db="EMBL/GenBank/DDBJ databases">
        <title>Draft genome of Chromobacterium sp. F49.</title>
        <authorList>
            <person name="Hong K.W."/>
        </authorList>
    </citation>
    <scope>NUCLEOTIDE SEQUENCE [LARGE SCALE GENOMIC DNA]</scope>
    <source>
        <strain evidence="11">M63</strain>
    </source>
</reference>
<dbReference type="NCBIfam" id="TIGR01007">
    <property type="entry name" value="eps_fam"/>
    <property type="match status" value="1"/>
</dbReference>
<evidence type="ECO:0000256" key="1">
    <source>
        <dbReference type="ARBA" id="ARBA00007316"/>
    </source>
</evidence>
<evidence type="ECO:0000313" key="10">
    <source>
        <dbReference type="EMBL" id="KZE78951.1"/>
    </source>
</evidence>
<proteinExistence type="inferred from homology"/>
<protein>
    <recommendedName>
        <fullName evidence="2">non-specific protein-tyrosine kinase</fullName>
        <ecNumber evidence="2">2.7.10.2</ecNumber>
    </recommendedName>
</protein>
<comment type="caution">
    <text evidence="10">The sequence shown here is derived from an EMBL/GenBank/DDBJ whole genome shotgun (WGS) entry which is preliminary data.</text>
</comment>
<dbReference type="InterPro" id="IPR005702">
    <property type="entry name" value="Wzc-like_C"/>
</dbReference>
<dbReference type="Gene3D" id="3.40.50.300">
    <property type="entry name" value="P-loop containing nucleotide triphosphate hydrolases"/>
    <property type="match status" value="1"/>
</dbReference>
<dbReference type="OrthoDB" id="9794577at2"/>
<dbReference type="EC" id="2.7.10.2" evidence="2"/>
<accession>A0A163Y639</accession>
<dbReference type="AlphaFoldDB" id="A0A163Y639"/>
<dbReference type="Proteomes" id="UP000076563">
    <property type="component" value="Unassembled WGS sequence"/>
</dbReference>
<evidence type="ECO:0000313" key="11">
    <source>
        <dbReference type="Proteomes" id="UP000076563"/>
    </source>
</evidence>
<dbReference type="eggNOG" id="COG0489">
    <property type="taxonomic scope" value="Bacteria"/>
</dbReference>
<evidence type="ECO:0000256" key="3">
    <source>
        <dbReference type="ARBA" id="ARBA00022679"/>
    </source>
</evidence>
<organism evidence="10 11">
    <name type="scientific">Paenibacillus elgii</name>
    <dbReference type="NCBI Taxonomy" id="189691"/>
    <lineage>
        <taxon>Bacteria</taxon>
        <taxon>Bacillati</taxon>
        <taxon>Bacillota</taxon>
        <taxon>Bacilli</taxon>
        <taxon>Bacillales</taxon>
        <taxon>Paenibacillaceae</taxon>
        <taxon>Paenibacillus</taxon>
    </lineage>
</organism>
<dbReference type="CDD" id="cd05387">
    <property type="entry name" value="BY-kinase"/>
    <property type="match status" value="1"/>
</dbReference>
<keyword evidence="5" id="KW-0418">Kinase</keyword>
<dbReference type="GO" id="GO:0005886">
    <property type="term" value="C:plasma membrane"/>
    <property type="evidence" value="ECO:0007669"/>
    <property type="project" value="TreeGrafter"/>
</dbReference>
<dbReference type="PANTHER" id="PTHR32309">
    <property type="entry name" value="TYROSINE-PROTEIN KINASE"/>
    <property type="match status" value="1"/>
</dbReference>
<keyword evidence="4" id="KW-0547">Nucleotide-binding</keyword>
<evidence type="ECO:0000256" key="7">
    <source>
        <dbReference type="ARBA" id="ARBA00023137"/>
    </source>
</evidence>
<evidence type="ECO:0000256" key="6">
    <source>
        <dbReference type="ARBA" id="ARBA00022840"/>
    </source>
</evidence>
<dbReference type="InterPro" id="IPR025669">
    <property type="entry name" value="AAA_dom"/>
</dbReference>
<evidence type="ECO:0000256" key="4">
    <source>
        <dbReference type="ARBA" id="ARBA00022741"/>
    </source>
</evidence>
<comment type="similarity">
    <text evidence="1">Belongs to the CpsD/CapB family.</text>
</comment>
<dbReference type="EMBL" id="LQRA01000052">
    <property type="protein sequence ID" value="KZE78951.1"/>
    <property type="molecule type" value="Genomic_DNA"/>
</dbReference>
<keyword evidence="11" id="KW-1185">Reference proteome</keyword>
<dbReference type="InterPro" id="IPR027417">
    <property type="entry name" value="P-loop_NTPase"/>
</dbReference>
<comment type="catalytic activity">
    <reaction evidence="8">
        <text>L-tyrosyl-[protein] + ATP = O-phospho-L-tyrosyl-[protein] + ADP + H(+)</text>
        <dbReference type="Rhea" id="RHEA:10596"/>
        <dbReference type="Rhea" id="RHEA-COMP:10136"/>
        <dbReference type="Rhea" id="RHEA-COMP:20101"/>
        <dbReference type="ChEBI" id="CHEBI:15378"/>
        <dbReference type="ChEBI" id="CHEBI:30616"/>
        <dbReference type="ChEBI" id="CHEBI:46858"/>
        <dbReference type="ChEBI" id="CHEBI:61978"/>
        <dbReference type="ChEBI" id="CHEBI:456216"/>
        <dbReference type="EC" id="2.7.10.2"/>
    </reaction>
</comment>
<dbReference type="GO" id="GO:0004715">
    <property type="term" value="F:non-membrane spanning protein tyrosine kinase activity"/>
    <property type="evidence" value="ECO:0007669"/>
    <property type="project" value="UniProtKB-EC"/>
</dbReference>
<dbReference type="STRING" id="1007103.GCA_000213315_04321"/>
<keyword evidence="7" id="KW-0829">Tyrosine-protein kinase</keyword>
<dbReference type="Pfam" id="PF13614">
    <property type="entry name" value="AAA_31"/>
    <property type="match status" value="1"/>
</dbReference>
<sequence>MPSSVNTALITLTNPKAQASEDYKSIRTKLEYSFRTNEAKNIILISSIKPREGKSQLTANLAVSFAQAGKQVLLIDANLREPVQHHYFHISNEEGLSNLLTGQLPLKNAVVRTHIEGLSVLPAGEVMGLHPTELLASETLGLTLRQLAGEYDLVFIDSPAAEWTTDSLMLAAQCDGVVLAVRHKTVKLDEVRKWKKNHEQVNARLIGFVFMESET</sequence>